<dbReference type="EC" id="6.3.5.4" evidence="3"/>
<dbReference type="InterPro" id="IPR017932">
    <property type="entry name" value="GATase_2_dom"/>
</dbReference>
<dbReference type="AlphaFoldDB" id="A0A0R1IWM3"/>
<keyword evidence="5 10" id="KW-0067">ATP-binding</keyword>
<evidence type="ECO:0000256" key="1">
    <source>
        <dbReference type="ARBA" id="ARBA00005187"/>
    </source>
</evidence>
<dbReference type="Gene3D" id="3.60.20.10">
    <property type="entry name" value="Glutamine Phosphoribosylpyrophosphate, subunit 1, domain 1"/>
    <property type="match status" value="1"/>
</dbReference>
<dbReference type="Proteomes" id="UP000050929">
    <property type="component" value="Unassembled WGS sequence"/>
</dbReference>
<reference evidence="13 14" key="1">
    <citation type="journal article" date="2015" name="Genome Announc.">
        <title>Expanding the biotechnology potential of lactobacilli through comparative genomics of 213 strains and associated genera.</title>
        <authorList>
            <person name="Sun Z."/>
            <person name="Harris H.M."/>
            <person name="McCann A."/>
            <person name="Guo C."/>
            <person name="Argimon S."/>
            <person name="Zhang W."/>
            <person name="Yang X."/>
            <person name="Jeffery I.B."/>
            <person name="Cooney J.C."/>
            <person name="Kagawa T.F."/>
            <person name="Liu W."/>
            <person name="Song Y."/>
            <person name="Salvetti E."/>
            <person name="Wrobel A."/>
            <person name="Rasinkangas P."/>
            <person name="Parkhill J."/>
            <person name="Rea M.C."/>
            <person name="O'Sullivan O."/>
            <person name="Ritari J."/>
            <person name="Douillard F.P."/>
            <person name="Paul Ross R."/>
            <person name="Yang R."/>
            <person name="Briner A.E."/>
            <person name="Felis G.E."/>
            <person name="de Vos W.M."/>
            <person name="Barrangou R."/>
            <person name="Klaenhammer T.R."/>
            <person name="Caufield P.W."/>
            <person name="Cui Y."/>
            <person name="Zhang H."/>
            <person name="O'Toole P.W."/>
        </authorList>
    </citation>
    <scope>NUCLEOTIDE SEQUENCE [LARGE SCALE GENOMIC DNA]</scope>
    <source>
        <strain evidence="13 14">DSM 20183</strain>
    </source>
</reference>
<evidence type="ECO:0000256" key="7">
    <source>
        <dbReference type="ARBA" id="ARBA00022962"/>
    </source>
</evidence>
<feature type="domain" description="Glutamine amidotransferase type-2" evidence="12">
    <location>
        <begin position="13"/>
        <end position="225"/>
    </location>
</feature>
<evidence type="ECO:0000256" key="6">
    <source>
        <dbReference type="ARBA" id="ARBA00022888"/>
    </source>
</evidence>
<feature type="binding site" evidence="10">
    <location>
        <begin position="368"/>
        <end position="369"/>
    </location>
    <ligand>
        <name>ATP</name>
        <dbReference type="ChEBI" id="CHEBI:30616"/>
    </ligand>
</feature>
<comment type="similarity">
    <text evidence="2">Belongs to the asparagine synthetase family.</text>
</comment>
<keyword evidence="4 10" id="KW-0547">Nucleotide-binding</keyword>
<feature type="binding site" evidence="10">
    <location>
        <position position="295"/>
    </location>
    <ligand>
        <name>ATP</name>
        <dbReference type="ChEBI" id="CHEBI:30616"/>
    </ligand>
</feature>
<name>A0A0R1IWM3_9LACO</name>
<keyword evidence="7 9" id="KW-0315">Glutamine amidotransferase</keyword>
<evidence type="ECO:0000259" key="12">
    <source>
        <dbReference type="PROSITE" id="PS51278"/>
    </source>
</evidence>
<evidence type="ECO:0000256" key="3">
    <source>
        <dbReference type="ARBA" id="ARBA00012737"/>
    </source>
</evidence>
<evidence type="ECO:0000256" key="5">
    <source>
        <dbReference type="ARBA" id="ARBA00022840"/>
    </source>
</evidence>
<dbReference type="PATRIC" id="fig|1423811.3.peg.1249"/>
<dbReference type="PROSITE" id="PS51278">
    <property type="entry name" value="GATASE_TYPE_2"/>
    <property type="match status" value="1"/>
</dbReference>
<dbReference type="InterPro" id="IPR033738">
    <property type="entry name" value="AsnB_N"/>
</dbReference>
<accession>A0A0R1IWM3</accession>
<comment type="pathway">
    <text evidence="1">Amino-acid biosynthesis; L-asparagine biosynthesis; L-asparagine from L-aspartate (L-Gln route): step 1/1.</text>
</comment>
<dbReference type="CDD" id="cd00712">
    <property type="entry name" value="AsnB"/>
    <property type="match status" value="1"/>
</dbReference>
<dbReference type="Pfam" id="PF00733">
    <property type="entry name" value="Asn_synthase"/>
    <property type="match status" value="1"/>
</dbReference>
<feature type="binding site" evidence="10">
    <location>
        <position position="111"/>
    </location>
    <ligand>
        <name>L-glutamine</name>
        <dbReference type="ChEBI" id="CHEBI:58359"/>
    </ligand>
</feature>
<feature type="site" description="Important for beta-aspartyl-AMP intermediate formation" evidence="11">
    <location>
        <position position="370"/>
    </location>
</feature>
<evidence type="ECO:0000256" key="10">
    <source>
        <dbReference type="PIRSR" id="PIRSR001589-2"/>
    </source>
</evidence>
<organism evidence="13 14">
    <name type="scientific">Companilactobacillus tucceti DSM 20183</name>
    <dbReference type="NCBI Taxonomy" id="1423811"/>
    <lineage>
        <taxon>Bacteria</taxon>
        <taxon>Bacillati</taxon>
        <taxon>Bacillota</taxon>
        <taxon>Bacilli</taxon>
        <taxon>Lactobacillales</taxon>
        <taxon>Lactobacillaceae</taxon>
        <taxon>Companilactobacillus</taxon>
    </lineage>
</organism>
<evidence type="ECO:0000256" key="9">
    <source>
        <dbReference type="PIRSR" id="PIRSR001589-1"/>
    </source>
</evidence>
<evidence type="ECO:0000313" key="13">
    <source>
        <dbReference type="EMBL" id="KRK63685.1"/>
    </source>
</evidence>
<dbReference type="PIRSF" id="PIRSF001589">
    <property type="entry name" value="Asn_synthetase_glu-h"/>
    <property type="match status" value="1"/>
</dbReference>
<dbReference type="Pfam" id="PF13537">
    <property type="entry name" value="GATase_7"/>
    <property type="match status" value="1"/>
</dbReference>
<dbReference type="GO" id="GO:0005524">
    <property type="term" value="F:ATP binding"/>
    <property type="evidence" value="ECO:0007669"/>
    <property type="project" value="UniProtKB-KW"/>
</dbReference>
<dbReference type="PANTHER" id="PTHR43284">
    <property type="entry name" value="ASPARAGINE SYNTHETASE (GLUTAMINE-HYDROLYZING)"/>
    <property type="match status" value="1"/>
</dbReference>
<dbReference type="InterPro" id="IPR014729">
    <property type="entry name" value="Rossmann-like_a/b/a_fold"/>
</dbReference>
<evidence type="ECO:0000256" key="4">
    <source>
        <dbReference type="ARBA" id="ARBA00022741"/>
    </source>
</evidence>
<dbReference type="CDD" id="cd01991">
    <property type="entry name" value="Asn_synthase_B_C"/>
    <property type="match status" value="1"/>
</dbReference>
<dbReference type="SUPFAM" id="SSF52402">
    <property type="entry name" value="Adenine nucleotide alpha hydrolases-like"/>
    <property type="match status" value="1"/>
</dbReference>
<keyword evidence="14" id="KW-1185">Reference proteome</keyword>
<dbReference type="GO" id="GO:0006529">
    <property type="term" value="P:asparagine biosynthetic process"/>
    <property type="evidence" value="ECO:0007669"/>
    <property type="project" value="UniProtKB-KW"/>
</dbReference>
<dbReference type="NCBIfam" id="TIGR01536">
    <property type="entry name" value="asn_synth_AEB"/>
    <property type="match status" value="1"/>
</dbReference>
<dbReference type="SUPFAM" id="SSF56235">
    <property type="entry name" value="N-terminal nucleophile aminohydrolases (Ntn hydrolases)"/>
    <property type="match status" value="1"/>
</dbReference>
<evidence type="ECO:0000256" key="11">
    <source>
        <dbReference type="PIRSR" id="PIRSR001589-3"/>
    </source>
</evidence>
<dbReference type="InterPro" id="IPR001962">
    <property type="entry name" value="Asn_synthase"/>
</dbReference>
<dbReference type="Gene3D" id="3.40.50.620">
    <property type="entry name" value="HUPs"/>
    <property type="match status" value="2"/>
</dbReference>
<dbReference type="InterPro" id="IPR029055">
    <property type="entry name" value="Ntn_hydrolases_N"/>
</dbReference>
<dbReference type="GO" id="GO:0004066">
    <property type="term" value="F:asparagine synthase (glutamine-hydrolyzing) activity"/>
    <property type="evidence" value="ECO:0007669"/>
    <property type="project" value="UniProtKB-EC"/>
</dbReference>
<sequence length="663" mass="77140">MYVLKRWRKQPMCGIIAFSDIATMQKESTIESMMEMIRHRGPNVDGGGHFIKDQIAMGFCRLSIIDLDGGAQPLSNEDGSIVITFNGEIYNFKELREELLEKGHTFKTKADTEVLLHGYEEWGMEGTLNRVRGMFAYLIWDDNKKALYGARDFFGIKPLYYYKRGDTFIVGSEIKAFLEHPHFKKELNKRALKSYLMNQYNDLHETFFKGVYRFPAGHWFELKDNKFTTHKYWDAKYDINKTRTEEETIDEIDKTVQESIKMHNVADVPVGSFLSEGVDSSYVTSVLKPHEVFSVNFDNGPYNEATAAEELANREGLNFNKTTVTGDEAFEDFAEIQYHMDEPDGNPSVIPLWYLCRLARKKVTVVLSGEGADELFAGYINYGMHTESKIVKHVSSALKKLPRGARYTLAKGINKLPAFPGKVHMYTWLANPASYYTGESVVYDLNQPVIFTSRQANNILKPAYHDDRTVKDTYYDDFQRVKDADSVKQMQYIDLHHFMLNDILQKADKISMAHSLELRVPFLDRKVAELANTIPTEMLFNSKGTKWALRQAALKHLPEDWANRPKLGFPVPVKSWLREEKYYNKVRELFSEDWVNELFDQDRILKLLRDNFESKIDGRRQVWTIFTFLTWYKLYFVDFEEARKKYEHVQPDVKEFMDSGKLV</sequence>
<evidence type="ECO:0000313" key="14">
    <source>
        <dbReference type="Proteomes" id="UP000050929"/>
    </source>
</evidence>
<keyword evidence="6 9" id="KW-0061">Asparagine biosynthesis</keyword>
<evidence type="ECO:0000256" key="8">
    <source>
        <dbReference type="ARBA" id="ARBA00048741"/>
    </source>
</evidence>
<dbReference type="InterPro" id="IPR051786">
    <property type="entry name" value="ASN_synthetase/amidase"/>
</dbReference>
<dbReference type="STRING" id="1423811.FC72_GL001229"/>
<dbReference type="PANTHER" id="PTHR43284:SF1">
    <property type="entry name" value="ASPARAGINE SYNTHETASE"/>
    <property type="match status" value="1"/>
</dbReference>
<dbReference type="GO" id="GO:0005829">
    <property type="term" value="C:cytosol"/>
    <property type="evidence" value="ECO:0007669"/>
    <property type="project" value="TreeGrafter"/>
</dbReference>
<proteinExistence type="inferred from homology"/>
<keyword evidence="9" id="KW-0028">Amino-acid biosynthesis</keyword>
<dbReference type="EMBL" id="AZDG01000025">
    <property type="protein sequence ID" value="KRK63685.1"/>
    <property type="molecule type" value="Genomic_DNA"/>
</dbReference>
<gene>
    <name evidence="13" type="ORF">FC72_GL001229</name>
</gene>
<protein>
    <recommendedName>
        <fullName evidence="3">asparagine synthase (glutamine-hydrolyzing)</fullName>
        <ecNumber evidence="3">6.3.5.4</ecNumber>
    </recommendedName>
</protein>
<feature type="active site" description="For GATase activity" evidence="9">
    <location>
        <position position="13"/>
    </location>
</feature>
<comment type="catalytic activity">
    <reaction evidence="8">
        <text>L-aspartate + L-glutamine + ATP + H2O = L-asparagine + L-glutamate + AMP + diphosphate + H(+)</text>
        <dbReference type="Rhea" id="RHEA:12228"/>
        <dbReference type="ChEBI" id="CHEBI:15377"/>
        <dbReference type="ChEBI" id="CHEBI:15378"/>
        <dbReference type="ChEBI" id="CHEBI:29985"/>
        <dbReference type="ChEBI" id="CHEBI:29991"/>
        <dbReference type="ChEBI" id="CHEBI:30616"/>
        <dbReference type="ChEBI" id="CHEBI:33019"/>
        <dbReference type="ChEBI" id="CHEBI:58048"/>
        <dbReference type="ChEBI" id="CHEBI:58359"/>
        <dbReference type="ChEBI" id="CHEBI:456215"/>
        <dbReference type="EC" id="6.3.5.4"/>
    </reaction>
</comment>
<comment type="caution">
    <text evidence="13">The sequence shown here is derived from an EMBL/GenBank/DDBJ whole genome shotgun (WGS) entry which is preliminary data.</text>
</comment>
<dbReference type="InterPro" id="IPR006426">
    <property type="entry name" value="Asn_synth_AEB"/>
</dbReference>
<evidence type="ECO:0000256" key="2">
    <source>
        <dbReference type="ARBA" id="ARBA00005752"/>
    </source>
</evidence>